<dbReference type="PIRSF" id="PIRSF022079">
    <property type="entry name" value="UCP022079"/>
    <property type="match status" value="1"/>
</dbReference>
<dbReference type="InterPro" id="IPR014518">
    <property type="entry name" value="UCP022079"/>
</dbReference>
<proteinExistence type="predicted"/>
<comment type="caution">
    <text evidence="1">The sequence shown here is derived from an EMBL/GenBank/DDBJ whole genome shotgun (WGS) entry which is preliminary data.</text>
</comment>
<name>A0A7J3M175_ARCFL</name>
<dbReference type="AlphaFoldDB" id="A0A7J3M175"/>
<protein>
    <submittedName>
        <fullName evidence="1">DUF2150 family protein</fullName>
    </submittedName>
</protein>
<reference evidence="1" key="1">
    <citation type="journal article" date="2020" name="mSystems">
        <title>Genome- and Community-Level Interaction Insights into Carbon Utilization and Element Cycling Functions of Hydrothermarchaeota in Hydrothermal Sediment.</title>
        <authorList>
            <person name="Zhou Z."/>
            <person name="Liu Y."/>
            <person name="Xu W."/>
            <person name="Pan J."/>
            <person name="Luo Z.H."/>
            <person name="Li M."/>
        </authorList>
    </citation>
    <scope>NUCLEOTIDE SEQUENCE [LARGE SCALE GENOMIC DNA]</scope>
    <source>
        <strain evidence="1">SpSt-587</strain>
    </source>
</reference>
<sequence length="188" mass="21502">MEFYTETRLLNWISKINETRVSETDPSSLIVFDQMLEDVIIACFSIINAVKNREIKKNEALKELEKMRNMFNKDYQFDSDLKQEIFGLTIESIKAVLASFEYYLEGKTSKKGVKELLKEAIENEKKGRLELAFDAIARIGVKVIKGEKIPEVNLPEDGIVLSWIDGIDAISMIVELSKIDASQDETEE</sequence>
<evidence type="ECO:0000313" key="1">
    <source>
        <dbReference type="EMBL" id="HGT82140.1"/>
    </source>
</evidence>
<organism evidence="1">
    <name type="scientific">Archaeoglobus fulgidus</name>
    <dbReference type="NCBI Taxonomy" id="2234"/>
    <lineage>
        <taxon>Archaea</taxon>
        <taxon>Methanobacteriati</taxon>
        <taxon>Methanobacteriota</taxon>
        <taxon>Archaeoglobi</taxon>
        <taxon>Archaeoglobales</taxon>
        <taxon>Archaeoglobaceae</taxon>
        <taxon>Archaeoglobus</taxon>
    </lineage>
</organism>
<dbReference type="Pfam" id="PF09920">
    <property type="entry name" value="DUF2150"/>
    <property type="match status" value="1"/>
</dbReference>
<gene>
    <name evidence="1" type="ORF">ENT52_00160</name>
</gene>
<dbReference type="EMBL" id="DSYZ01000005">
    <property type="protein sequence ID" value="HGT82140.1"/>
    <property type="molecule type" value="Genomic_DNA"/>
</dbReference>
<accession>A0A7J3M175</accession>